<dbReference type="EMBL" id="MU274989">
    <property type="protein sequence ID" value="KAI0083145.1"/>
    <property type="molecule type" value="Genomic_DNA"/>
</dbReference>
<gene>
    <name evidence="1" type="ORF">BDY19DRAFT_900743</name>
</gene>
<evidence type="ECO:0000313" key="2">
    <source>
        <dbReference type="Proteomes" id="UP001055072"/>
    </source>
</evidence>
<sequence length="461" mass="52330">MHLIYENLIPNLVLLWTGDFKGLDEGSGQYHLDGAIWEAIGKATAESGSTIPSAYGPRVRNVKDDRAYLTADMWSFWALYIGPVLLHRKFTDQKYYHHFIQLVELLNACLSFELSFEEVRTIREGFIAWVERYEEFYYQLAPERLSTCVLTVHALLHIADSIVEMGPVWAYWAFPMEHYCGLLQRSIRSRRYPFSNLSQTVLSDARLKQLGLCYNIHQMLSLKPPEDAYICGQLALPNYSTCILLPPRLPSGTVQDPQLLKRIQVHFATRFGRPLAAVRRGFSGAQVEAFGRVRRIGGDTMWASSMISHSEDRRDPTWIRYDALVDQNAARRNAPEDYSRGPTIFYGQLQHLVVVTLPAMPSLNLTECTQYVLADIYTAKTDIDGLLDSKMYDSMSTVQVFDITCVQNLVGRLKMLTLSQNSRAKGVWAIIDRSERSDGAIYVPEAEERDSSAVGEDASVM</sequence>
<evidence type="ECO:0000313" key="1">
    <source>
        <dbReference type="EMBL" id="KAI0083145.1"/>
    </source>
</evidence>
<reference evidence="1" key="1">
    <citation type="journal article" date="2021" name="Environ. Microbiol.">
        <title>Gene family expansions and transcriptome signatures uncover fungal adaptations to wood decay.</title>
        <authorList>
            <person name="Hage H."/>
            <person name="Miyauchi S."/>
            <person name="Viragh M."/>
            <person name="Drula E."/>
            <person name="Min B."/>
            <person name="Chaduli D."/>
            <person name="Navarro D."/>
            <person name="Favel A."/>
            <person name="Norest M."/>
            <person name="Lesage-Meessen L."/>
            <person name="Balint B."/>
            <person name="Merenyi Z."/>
            <person name="de Eugenio L."/>
            <person name="Morin E."/>
            <person name="Martinez A.T."/>
            <person name="Baldrian P."/>
            <person name="Stursova M."/>
            <person name="Martinez M.J."/>
            <person name="Novotny C."/>
            <person name="Magnuson J.K."/>
            <person name="Spatafora J.W."/>
            <person name="Maurice S."/>
            <person name="Pangilinan J."/>
            <person name="Andreopoulos W."/>
            <person name="LaButti K."/>
            <person name="Hundley H."/>
            <person name="Na H."/>
            <person name="Kuo A."/>
            <person name="Barry K."/>
            <person name="Lipzen A."/>
            <person name="Henrissat B."/>
            <person name="Riley R."/>
            <person name="Ahrendt S."/>
            <person name="Nagy L.G."/>
            <person name="Grigoriev I.V."/>
            <person name="Martin F."/>
            <person name="Rosso M.N."/>
        </authorList>
    </citation>
    <scope>NUCLEOTIDE SEQUENCE</scope>
    <source>
        <strain evidence="1">CBS 384.51</strain>
    </source>
</reference>
<keyword evidence="2" id="KW-1185">Reference proteome</keyword>
<protein>
    <submittedName>
        <fullName evidence="1">Uncharacterized protein</fullName>
    </submittedName>
</protein>
<proteinExistence type="predicted"/>
<organism evidence="1 2">
    <name type="scientific">Irpex rosettiformis</name>
    <dbReference type="NCBI Taxonomy" id="378272"/>
    <lineage>
        <taxon>Eukaryota</taxon>
        <taxon>Fungi</taxon>
        <taxon>Dikarya</taxon>
        <taxon>Basidiomycota</taxon>
        <taxon>Agaricomycotina</taxon>
        <taxon>Agaricomycetes</taxon>
        <taxon>Polyporales</taxon>
        <taxon>Irpicaceae</taxon>
        <taxon>Irpex</taxon>
    </lineage>
</organism>
<dbReference type="Proteomes" id="UP001055072">
    <property type="component" value="Unassembled WGS sequence"/>
</dbReference>
<accession>A0ACB8TMH7</accession>
<comment type="caution">
    <text evidence="1">The sequence shown here is derived from an EMBL/GenBank/DDBJ whole genome shotgun (WGS) entry which is preliminary data.</text>
</comment>
<name>A0ACB8TMH7_9APHY</name>